<sequence length="200" mass="21306">MLADEATLVRRRNGSVLTRGLVLKSDHPNVPLPQLRPRITPSNTDIYNLQGTHNFRAAAGNLGVYGTAQPTVGGLRTILALLGCRPSTTTPRRSSTATPSPSPPQNTCIWVCTREEPVIYVSGRPFVLREASAPTETFGLSTRASNLESIERRLRADILKEAERNGGLVLVHEEDALSTAPNNASSASAAHGAPSSSSKS</sequence>
<organism evidence="2 3">
    <name type="scientific">Tilletia walkeri</name>
    <dbReference type="NCBI Taxonomy" id="117179"/>
    <lineage>
        <taxon>Eukaryota</taxon>
        <taxon>Fungi</taxon>
        <taxon>Dikarya</taxon>
        <taxon>Basidiomycota</taxon>
        <taxon>Ustilaginomycotina</taxon>
        <taxon>Exobasidiomycetes</taxon>
        <taxon>Tilletiales</taxon>
        <taxon>Tilletiaceae</taxon>
        <taxon>Tilletia</taxon>
    </lineage>
</organism>
<feature type="compositionally biased region" description="Low complexity" evidence="1">
    <location>
        <begin position="86"/>
        <end position="99"/>
    </location>
</feature>
<proteinExistence type="predicted"/>
<name>A0A8X7N747_9BASI</name>
<dbReference type="Gene3D" id="3.90.190.10">
    <property type="entry name" value="Protein tyrosine phosphatase superfamily"/>
    <property type="match status" value="1"/>
</dbReference>
<feature type="region of interest" description="Disordered" evidence="1">
    <location>
        <begin position="177"/>
        <end position="200"/>
    </location>
</feature>
<reference evidence="2" key="2">
    <citation type="journal article" date="2019" name="IMA Fungus">
        <title>Genome sequencing and comparison of five Tilletia species to identify candidate genes for the detection of regulated species infecting wheat.</title>
        <authorList>
            <person name="Nguyen H.D.T."/>
            <person name="Sultana T."/>
            <person name="Kesanakurti P."/>
            <person name="Hambleton S."/>
        </authorList>
    </citation>
    <scope>NUCLEOTIDE SEQUENCE</scope>
    <source>
        <strain evidence="2">DAOMC 236422</strain>
    </source>
</reference>
<reference evidence="2" key="1">
    <citation type="submission" date="2016-04" db="EMBL/GenBank/DDBJ databases">
        <authorList>
            <person name="Nguyen H.D."/>
            <person name="Samba Siva P."/>
            <person name="Cullis J."/>
            <person name="Levesque C.A."/>
            <person name="Hambleton S."/>
        </authorList>
    </citation>
    <scope>NUCLEOTIDE SEQUENCE</scope>
    <source>
        <strain evidence="2">DAOMC 236422</strain>
    </source>
</reference>
<evidence type="ECO:0000313" key="3">
    <source>
        <dbReference type="Proteomes" id="UP000078113"/>
    </source>
</evidence>
<dbReference type="Pfam" id="PF14566">
    <property type="entry name" value="PTPlike_phytase"/>
    <property type="match status" value="1"/>
</dbReference>
<feature type="non-terminal residue" evidence="2">
    <location>
        <position position="200"/>
    </location>
</feature>
<feature type="region of interest" description="Disordered" evidence="1">
    <location>
        <begin position="86"/>
        <end position="105"/>
    </location>
</feature>
<gene>
    <name evidence="2" type="ORF">A4X09_0g3891</name>
</gene>
<accession>A0A8X7N747</accession>
<keyword evidence="3" id="KW-1185">Reference proteome</keyword>
<dbReference type="InterPro" id="IPR029021">
    <property type="entry name" value="Prot-tyrosine_phosphatase-like"/>
</dbReference>
<protein>
    <submittedName>
        <fullName evidence="2">Uncharacterized protein</fullName>
    </submittedName>
</protein>
<evidence type="ECO:0000256" key="1">
    <source>
        <dbReference type="SAM" id="MobiDB-lite"/>
    </source>
</evidence>
<evidence type="ECO:0000313" key="2">
    <source>
        <dbReference type="EMBL" id="KAE8268462.1"/>
    </source>
</evidence>
<dbReference type="SUPFAM" id="SSF52799">
    <property type="entry name" value="(Phosphotyrosine protein) phosphatases II"/>
    <property type="match status" value="1"/>
</dbReference>
<dbReference type="AlphaFoldDB" id="A0A8X7N747"/>
<dbReference type="EMBL" id="LWDG02000150">
    <property type="protein sequence ID" value="KAE8268462.1"/>
    <property type="molecule type" value="Genomic_DNA"/>
</dbReference>
<dbReference type="SMART" id="SM01301">
    <property type="entry name" value="PTPlike_phytase"/>
    <property type="match status" value="1"/>
</dbReference>
<dbReference type="Proteomes" id="UP000078113">
    <property type="component" value="Unassembled WGS sequence"/>
</dbReference>
<comment type="caution">
    <text evidence="2">The sequence shown here is derived from an EMBL/GenBank/DDBJ whole genome shotgun (WGS) entry which is preliminary data.</text>
</comment>